<dbReference type="AlphaFoldDB" id="A0A7W4J2E7"/>
<dbReference type="Pfam" id="PF07690">
    <property type="entry name" value="MFS_1"/>
    <property type="match status" value="1"/>
</dbReference>
<organism evidence="8 9">
    <name type="scientific">Gluconacetobacter asukensis</name>
    <dbReference type="NCBI Taxonomy" id="1017181"/>
    <lineage>
        <taxon>Bacteria</taxon>
        <taxon>Pseudomonadati</taxon>
        <taxon>Pseudomonadota</taxon>
        <taxon>Alphaproteobacteria</taxon>
        <taxon>Acetobacterales</taxon>
        <taxon>Acetobacteraceae</taxon>
        <taxon>Gluconacetobacter</taxon>
    </lineage>
</organism>
<feature type="transmembrane region" description="Helical" evidence="6">
    <location>
        <begin position="346"/>
        <end position="372"/>
    </location>
</feature>
<evidence type="ECO:0000256" key="4">
    <source>
        <dbReference type="ARBA" id="ARBA00022989"/>
    </source>
</evidence>
<evidence type="ECO:0000256" key="3">
    <source>
        <dbReference type="ARBA" id="ARBA00022692"/>
    </source>
</evidence>
<evidence type="ECO:0000256" key="5">
    <source>
        <dbReference type="ARBA" id="ARBA00023136"/>
    </source>
</evidence>
<evidence type="ECO:0000256" key="1">
    <source>
        <dbReference type="ARBA" id="ARBA00004651"/>
    </source>
</evidence>
<feature type="transmembrane region" description="Helical" evidence="6">
    <location>
        <begin position="287"/>
        <end position="306"/>
    </location>
</feature>
<dbReference type="InterPro" id="IPR050189">
    <property type="entry name" value="MFS_Efflux_Transporters"/>
</dbReference>
<dbReference type="GO" id="GO:0022857">
    <property type="term" value="F:transmembrane transporter activity"/>
    <property type="evidence" value="ECO:0007669"/>
    <property type="project" value="InterPro"/>
</dbReference>
<feature type="transmembrane region" description="Helical" evidence="6">
    <location>
        <begin position="58"/>
        <end position="75"/>
    </location>
</feature>
<proteinExistence type="predicted"/>
<dbReference type="Proteomes" id="UP000577891">
    <property type="component" value="Unassembled WGS sequence"/>
</dbReference>
<evidence type="ECO:0000256" key="2">
    <source>
        <dbReference type="ARBA" id="ARBA00022475"/>
    </source>
</evidence>
<dbReference type="PANTHER" id="PTHR43124:SF3">
    <property type="entry name" value="CHLORAMPHENICOL EFFLUX PUMP RV0191"/>
    <property type="match status" value="1"/>
</dbReference>
<dbReference type="RefSeq" id="WP_182979928.1">
    <property type="nucleotide sequence ID" value="NZ_BAABGB010000023.1"/>
</dbReference>
<evidence type="ECO:0000256" key="6">
    <source>
        <dbReference type="SAM" id="Phobius"/>
    </source>
</evidence>
<evidence type="ECO:0000313" key="8">
    <source>
        <dbReference type="EMBL" id="MBB2173436.1"/>
    </source>
</evidence>
<feature type="transmembrane region" description="Helical" evidence="6">
    <location>
        <begin position="172"/>
        <end position="190"/>
    </location>
</feature>
<feature type="transmembrane region" description="Helical" evidence="6">
    <location>
        <begin position="254"/>
        <end position="275"/>
    </location>
</feature>
<feature type="transmembrane region" description="Helical" evidence="6">
    <location>
        <begin position="82"/>
        <end position="100"/>
    </location>
</feature>
<sequence length="439" mass="46651">MRMTSGIRLIPRRYLEWGILSFAYTVAFMQRSSPQTVDLYLIRDFQTTTSGVATLASAYFWGYALFQIPAGLLVDRYGVRRIALLSIGVSSIGSTVFSISDGIATAFFARVIVASGDALVFTSLLKLVALRFPGRRFGLFSGLSQVSGYIGGALATTPLAVALTHIGWRGSFGLIAAVSALNLLCGWFVLPEIAKLQKKNITLRSVIFSAVRALKKSANWGCAMTFASHFAIVTTLAGIWGLPMIEDYFGVDASSAGIPLLGFMIGNAVGSVLLGHAADIFRRPDRTLIVLCVFRAVLIVFLTPALAHGLGFAFITCDFATIGILAGGTVPLVLKCTKRLYTSEFIGVGASINTTTAGIVAAIAQPVIGIAMTASNEAAIDPTFSHALVNDAGYRSLIEILVALSIPGVLGPMVMAKSMMTDLRSVKEEINDTSILKPS</sequence>
<feature type="domain" description="Major facilitator superfamily (MFS) profile" evidence="7">
    <location>
        <begin position="11"/>
        <end position="420"/>
    </location>
</feature>
<dbReference type="InterPro" id="IPR020846">
    <property type="entry name" value="MFS_dom"/>
</dbReference>
<dbReference type="InterPro" id="IPR011701">
    <property type="entry name" value="MFS"/>
</dbReference>
<feature type="transmembrane region" description="Helical" evidence="6">
    <location>
        <begin position="312"/>
        <end position="334"/>
    </location>
</feature>
<feature type="transmembrane region" description="Helical" evidence="6">
    <location>
        <begin position="146"/>
        <end position="166"/>
    </location>
</feature>
<dbReference type="PANTHER" id="PTHR43124">
    <property type="entry name" value="PURINE EFFLUX PUMP PBUE"/>
    <property type="match status" value="1"/>
</dbReference>
<dbReference type="SUPFAM" id="SSF103473">
    <property type="entry name" value="MFS general substrate transporter"/>
    <property type="match status" value="1"/>
</dbReference>
<accession>A0A7W4J2E7</accession>
<keyword evidence="9" id="KW-1185">Reference proteome</keyword>
<keyword evidence="4 6" id="KW-1133">Transmembrane helix</keyword>
<dbReference type="GO" id="GO:0005886">
    <property type="term" value="C:plasma membrane"/>
    <property type="evidence" value="ECO:0007669"/>
    <property type="project" value="UniProtKB-SubCell"/>
</dbReference>
<dbReference type="PROSITE" id="PS50850">
    <property type="entry name" value="MFS"/>
    <property type="match status" value="1"/>
</dbReference>
<feature type="transmembrane region" description="Helical" evidence="6">
    <location>
        <begin position="220"/>
        <end position="242"/>
    </location>
</feature>
<comment type="subcellular location">
    <subcellularLocation>
        <location evidence="1">Cell membrane</location>
        <topology evidence="1">Multi-pass membrane protein</topology>
    </subcellularLocation>
</comment>
<keyword evidence="2" id="KW-1003">Cell membrane</keyword>
<dbReference type="InterPro" id="IPR036259">
    <property type="entry name" value="MFS_trans_sf"/>
</dbReference>
<keyword evidence="5 6" id="KW-0472">Membrane</keyword>
<protein>
    <submittedName>
        <fullName evidence="8">MFS transporter</fullName>
    </submittedName>
</protein>
<feature type="transmembrane region" description="Helical" evidence="6">
    <location>
        <begin position="106"/>
        <end position="125"/>
    </location>
</feature>
<comment type="caution">
    <text evidence="8">The sequence shown here is derived from an EMBL/GenBank/DDBJ whole genome shotgun (WGS) entry which is preliminary data.</text>
</comment>
<dbReference type="EMBL" id="JABEQE010000014">
    <property type="protein sequence ID" value="MBB2173436.1"/>
    <property type="molecule type" value="Genomic_DNA"/>
</dbReference>
<gene>
    <name evidence="8" type="ORF">HLH35_15145</name>
</gene>
<evidence type="ECO:0000313" key="9">
    <source>
        <dbReference type="Proteomes" id="UP000577891"/>
    </source>
</evidence>
<feature type="transmembrane region" description="Helical" evidence="6">
    <location>
        <begin position="392"/>
        <end position="415"/>
    </location>
</feature>
<dbReference type="Gene3D" id="1.20.1250.20">
    <property type="entry name" value="MFS general substrate transporter like domains"/>
    <property type="match status" value="2"/>
</dbReference>
<keyword evidence="3 6" id="KW-0812">Transmembrane</keyword>
<reference evidence="8 9" key="1">
    <citation type="submission" date="2020-04" db="EMBL/GenBank/DDBJ databases">
        <title>Description of novel Gluconacetobacter.</title>
        <authorList>
            <person name="Sombolestani A."/>
        </authorList>
    </citation>
    <scope>NUCLEOTIDE SEQUENCE [LARGE SCALE GENOMIC DNA]</scope>
    <source>
        <strain evidence="8 9">LMG 27724</strain>
    </source>
</reference>
<name>A0A7W4J2E7_9PROT</name>
<evidence type="ECO:0000259" key="7">
    <source>
        <dbReference type="PROSITE" id="PS50850"/>
    </source>
</evidence>